<gene>
    <name evidence="2" type="ORF">ERS013165_00374</name>
    <name evidence="3" type="ORF">ERS013200_02765</name>
</gene>
<protein>
    <submittedName>
        <fullName evidence="2">Uncharacterized protein</fullName>
    </submittedName>
</protein>
<accession>A0A656B0V1</accession>
<dbReference type="Proteomes" id="UP000041770">
    <property type="component" value="Unassembled WGS sequence"/>
</dbReference>
<evidence type="ECO:0000313" key="4">
    <source>
        <dbReference type="Proteomes" id="UP000041770"/>
    </source>
</evidence>
<sequence length="81" mass="8722">MPTENRKATLLNGPPISKPAMPPSTMPSRITLPELMLVSRAVRPSIRLAMGAPITKMNRPAMNSDAVIGAIMIGTRGWINL</sequence>
<feature type="compositionally biased region" description="Pro residues" evidence="1">
    <location>
        <begin position="16"/>
        <end position="25"/>
    </location>
</feature>
<feature type="region of interest" description="Disordered" evidence="1">
    <location>
        <begin position="1"/>
        <end position="25"/>
    </location>
</feature>
<organism evidence="2 5">
    <name type="scientific">Vibrio cholerae</name>
    <dbReference type="NCBI Taxonomy" id="666"/>
    <lineage>
        <taxon>Bacteria</taxon>
        <taxon>Pseudomonadati</taxon>
        <taxon>Pseudomonadota</taxon>
        <taxon>Gammaproteobacteria</taxon>
        <taxon>Vibrionales</taxon>
        <taxon>Vibrionaceae</taxon>
        <taxon>Vibrio</taxon>
    </lineage>
</organism>
<evidence type="ECO:0000256" key="1">
    <source>
        <dbReference type="SAM" id="MobiDB-lite"/>
    </source>
</evidence>
<dbReference type="EMBL" id="CWOW01000001">
    <property type="protein sequence ID" value="CRZ85343.1"/>
    <property type="molecule type" value="Genomic_DNA"/>
</dbReference>
<evidence type="ECO:0000313" key="3">
    <source>
        <dbReference type="EMBL" id="CSC97213.1"/>
    </source>
</evidence>
<reference evidence="4 5" key="1">
    <citation type="submission" date="2015-07" db="EMBL/GenBank/DDBJ databases">
        <authorList>
            <consortium name="Pathogen Informatics"/>
        </authorList>
    </citation>
    <scope>NUCLEOTIDE SEQUENCE [LARGE SCALE GENOMIC DNA]</scope>
    <source>
        <strain evidence="3 4">A316</strain>
        <strain evidence="2 5">A51</strain>
    </source>
</reference>
<dbReference type="Proteomes" id="UP000044806">
    <property type="component" value="Unassembled WGS sequence"/>
</dbReference>
<evidence type="ECO:0000313" key="5">
    <source>
        <dbReference type="Proteomes" id="UP000044806"/>
    </source>
</evidence>
<evidence type="ECO:0000313" key="2">
    <source>
        <dbReference type="EMBL" id="CRZ85343.1"/>
    </source>
</evidence>
<name>A0A656B0V1_VIBCL</name>
<dbReference type="EMBL" id="CWQY01000020">
    <property type="protein sequence ID" value="CSC97213.1"/>
    <property type="molecule type" value="Genomic_DNA"/>
</dbReference>
<proteinExistence type="predicted"/>
<dbReference type="AlphaFoldDB" id="A0A656B0V1"/>